<dbReference type="Pfam" id="PF13358">
    <property type="entry name" value="DDE_3"/>
    <property type="match status" value="1"/>
</dbReference>
<dbReference type="InterPro" id="IPR038717">
    <property type="entry name" value="Tc1-like_DDE_dom"/>
</dbReference>
<dbReference type="AlphaFoldDB" id="A0A9K3KLH3"/>
<reference evidence="2" key="1">
    <citation type="journal article" date="2021" name="Sci. Rep.">
        <title>Diploid genomic architecture of Nitzschia inconspicua, an elite biomass production diatom.</title>
        <authorList>
            <person name="Oliver A."/>
            <person name="Podell S."/>
            <person name="Pinowska A."/>
            <person name="Traller J.C."/>
            <person name="Smith S.R."/>
            <person name="McClure R."/>
            <person name="Beliaev A."/>
            <person name="Bohutskyi P."/>
            <person name="Hill E.A."/>
            <person name="Rabines A."/>
            <person name="Zheng H."/>
            <person name="Allen L.Z."/>
            <person name="Kuo A."/>
            <person name="Grigoriev I.V."/>
            <person name="Allen A.E."/>
            <person name="Hazlebeck D."/>
            <person name="Allen E.E."/>
        </authorList>
    </citation>
    <scope>NUCLEOTIDE SEQUENCE</scope>
    <source>
        <strain evidence="2">Hildebrandi</strain>
    </source>
</reference>
<accession>A0A9K3KLH3</accession>
<dbReference type="PANTHER" id="PTHR46564">
    <property type="entry name" value="TRANSPOSASE"/>
    <property type="match status" value="1"/>
</dbReference>
<sequence>MTYTLDFRWQIVSLIHVYDIDCDFLSDVFGPKRRTIHRWYEIFRERGLVEENNQVPPIRTSSWPEEVLARVGEYCKSRPTFYLEDLKEMLKREFPVLTTISLSNICRALNFDLRLTRKVIAKAAREAAPAEIRHYEAQLRAIYSFPEQLVFIDELSKDGRHAYRRYTRSKKGMKAAVKLPCSGGKELSVLAALNFTGFVAWESIRGTFTRHEFHEAFCKMIIPKLNPWPFPNSIVIMDNAKMYMYRELENAVHQTGARLLFLPSYAPELNPIEACFGRLQRWIQRNANLMFPLYPELVLEVAMRKCTRESEDGAIGAYAHCGYKPYGIEESAFDQHASDNCNDEF</sequence>
<comment type="caution">
    <text evidence="2">The sequence shown here is derived from an EMBL/GenBank/DDBJ whole genome shotgun (WGS) entry which is preliminary data.</text>
</comment>
<gene>
    <name evidence="2" type="ORF">IV203_004989</name>
</gene>
<evidence type="ECO:0000313" key="3">
    <source>
        <dbReference type="Proteomes" id="UP000693970"/>
    </source>
</evidence>
<dbReference type="OrthoDB" id="127242at2759"/>
<evidence type="ECO:0000313" key="2">
    <source>
        <dbReference type="EMBL" id="KAG7345922.1"/>
    </source>
</evidence>
<dbReference type="Proteomes" id="UP000693970">
    <property type="component" value="Unassembled WGS sequence"/>
</dbReference>
<proteinExistence type="predicted"/>
<dbReference type="NCBIfam" id="NF033545">
    <property type="entry name" value="transpos_IS630"/>
    <property type="match status" value="1"/>
</dbReference>
<organism evidence="2 3">
    <name type="scientific">Nitzschia inconspicua</name>
    <dbReference type="NCBI Taxonomy" id="303405"/>
    <lineage>
        <taxon>Eukaryota</taxon>
        <taxon>Sar</taxon>
        <taxon>Stramenopiles</taxon>
        <taxon>Ochrophyta</taxon>
        <taxon>Bacillariophyta</taxon>
        <taxon>Bacillariophyceae</taxon>
        <taxon>Bacillariophycidae</taxon>
        <taxon>Bacillariales</taxon>
        <taxon>Bacillariaceae</taxon>
        <taxon>Nitzschia</taxon>
    </lineage>
</organism>
<feature type="domain" description="Tc1-like transposase DDE" evidence="1">
    <location>
        <begin position="148"/>
        <end position="288"/>
    </location>
</feature>
<name>A0A9K3KLH3_9STRA</name>
<dbReference type="InterPro" id="IPR047655">
    <property type="entry name" value="Transpos_IS630-like"/>
</dbReference>
<dbReference type="EMBL" id="JAGRRH010000021">
    <property type="protein sequence ID" value="KAG7345922.1"/>
    <property type="molecule type" value="Genomic_DNA"/>
</dbReference>
<reference evidence="2" key="2">
    <citation type="submission" date="2021-04" db="EMBL/GenBank/DDBJ databases">
        <authorList>
            <person name="Podell S."/>
        </authorList>
    </citation>
    <scope>NUCLEOTIDE SEQUENCE</scope>
    <source>
        <strain evidence="2">Hildebrandi</strain>
    </source>
</reference>
<protein>
    <submittedName>
        <fullName evidence="2">Transposase</fullName>
    </submittedName>
</protein>
<dbReference type="PANTHER" id="PTHR46564:SF1">
    <property type="entry name" value="TRANSPOSASE"/>
    <property type="match status" value="1"/>
</dbReference>
<keyword evidence="3" id="KW-1185">Reference proteome</keyword>
<evidence type="ECO:0000259" key="1">
    <source>
        <dbReference type="Pfam" id="PF13358"/>
    </source>
</evidence>